<reference evidence="3" key="1">
    <citation type="submission" date="2021-01" db="EMBL/GenBank/DDBJ databases">
        <title>Whole genome shotgun sequence of Planosporangium flavigriseum NBRC 105377.</title>
        <authorList>
            <person name="Komaki H."/>
            <person name="Tamura T."/>
        </authorList>
    </citation>
    <scope>NUCLEOTIDE SEQUENCE</scope>
    <source>
        <strain evidence="3">NBRC 105377</strain>
    </source>
</reference>
<dbReference type="AlphaFoldDB" id="A0A8J3LLB0"/>
<feature type="transmembrane region" description="Helical" evidence="1">
    <location>
        <begin position="27"/>
        <end position="45"/>
    </location>
</feature>
<accession>A0A8J3LLB0</accession>
<dbReference type="Proteomes" id="UP000653674">
    <property type="component" value="Unassembled WGS sequence"/>
</dbReference>
<keyword evidence="1" id="KW-1133">Transmembrane helix</keyword>
<dbReference type="InterPro" id="IPR019692">
    <property type="entry name" value="CFP-6_PH"/>
</dbReference>
<dbReference type="EMBL" id="BONU01000029">
    <property type="protein sequence ID" value="GIG75278.1"/>
    <property type="molecule type" value="Genomic_DNA"/>
</dbReference>
<keyword evidence="4" id="KW-1185">Reference proteome</keyword>
<feature type="domain" description="Low molecular weight protein antigen 6 PH" evidence="2">
    <location>
        <begin position="83"/>
        <end position="152"/>
    </location>
</feature>
<evidence type="ECO:0000313" key="4">
    <source>
        <dbReference type="Proteomes" id="UP000653674"/>
    </source>
</evidence>
<proteinExistence type="predicted"/>
<organism evidence="3 4">
    <name type="scientific">Planosporangium flavigriseum</name>
    <dbReference type="NCBI Taxonomy" id="373681"/>
    <lineage>
        <taxon>Bacteria</taxon>
        <taxon>Bacillati</taxon>
        <taxon>Actinomycetota</taxon>
        <taxon>Actinomycetes</taxon>
        <taxon>Micromonosporales</taxon>
        <taxon>Micromonosporaceae</taxon>
        <taxon>Planosporangium</taxon>
    </lineage>
</organism>
<dbReference type="Pfam" id="PF10756">
    <property type="entry name" value="bPH_6"/>
    <property type="match status" value="1"/>
</dbReference>
<feature type="transmembrane region" description="Helical" evidence="1">
    <location>
        <begin position="65"/>
        <end position="82"/>
    </location>
</feature>
<gene>
    <name evidence="3" type="ORF">Pfl04_36820</name>
</gene>
<sequence>MIAGGRGTLVSVSVNQSVVFRPRRLRVVCWVSAVVIVIVFTLISFGLHGSLGEGVPGTFQRGDQAAMIGLGVLAALAVLMFTRPRISADDRGLHVRNVLGGYDLPWEIIRAVRFSRGAPWASIELTDDDVVSVLAVQAADKEYAVEAVRTLRAMLESHRLSQRSTPANGG</sequence>
<evidence type="ECO:0000259" key="2">
    <source>
        <dbReference type="Pfam" id="PF10756"/>
    </source>
</evidence>
<keyword evidence="1" id="KW-0472">Membrane</keyword>
<evidence type="ECO:0000313" key="3">
    <source>
        <dbReference type="EMBL" id="GIG75278.1"/>
    </source>
</evidence>
<protein>
    <recommendedName>
        <fullName evidence="2">Low molecular weight protein antigen 6 PH domain-containing protein</fullName>
    </recommendedName>
</protein>
<keyword evidence="1" id="KW-0812">Transmembrane</keyword>
<evidence type="ECO:0000256" key="1">
    <source>
        <dbReference type="SAM" id="Phobius"/>
    </source>
</evidence>
<comment type="caution">
    <text evidence="3">The sequence shown here is derived from an EMBL/GenBank/DDBJ whole genome shotgun (WGS) entry which is preliminary data.</text>
</comment>
<name>A0A8J3LLB0_9ACTN</name>